<feature type="compositionally biased region" description="Basic and acidic residues" evidence="1">
    <location>
        <begin position="53"/>
        <end position="67"/>
    </location>
</feature>
<gene>
    <name evidence="2" type="ORF">MCHLO_11933</name>
</gene>
<feature type="region of interest" description="Disordered" evidence="1">
    <location>
        <begin position="125"/>
        <end position="159"/>
    </location>
</feature>
<organism evidence="2 3">
    <name type="scientific">Mycena chlorophos</name>
    <name type="common">Agaric fungus</name>
    <name type="synonym">Agaricus chlorophos</name>
    <dbReference type="NCBI Taxonomy" id="658473"/>
    <lineage>
        <taxon>Eukaryota</taxon>
        <taxon>Fungi</taxon>
        <taxon>Dikarya</taxon>
        <taxon>Basidiomycota</taxon>
        <taxon>Agaricomycotina</taxon>
        <taxon>Agaricomycetes</taxon>
        <taxon>Agaricomycetidae</taxon>
        <taxon>Agaricales</taxon>
        <taxon>Marasmiineae</taxon>
        <taxon>Mycenaceae</taxon>
        <taxon>Mycena</taxon>
    </lineage>
</organism>
<evidence type="ECO:0000313" key="3">
    <source>
        <dbReference type="Proteomes" id="UP000815677"/>
    </source>
</evidence>
<proteinExistence type="predicted"/>
<evidence type="ECO:0000256" key="1">
    <source>
        <dbReference type="SAM" id="MobiDB-lite"/>
    </source>
</evidence>
<dbReference type="Proteomes" id="UP000815677">
    <property type="component" value="Unassembled WGS sequence"/>
</dbReference>
<feature type="region of interest" description="Disordered" evidence="1">
    <location>
        <begin position="53"/>
        <end position="81"/>
    </location>
</feature>
<dbReference type="EMBL" id="DF848909">
    <property type="protein sequence ID" value="GAT55132.1"/>
    <property type="molecule type" value="Genomic_DNA"/>
</dbReference>
<name>A0ABQ0LX48_MYCCL</name>
<evidence type="ECO:0000313" key="2">
    <source>
        <dbReference type="EMBL" id="GAT55132.1"/>
    </source>
</evidence>
<sequence>MVSLSSTSTSIEVDLYNGQKDIVYGIPTLRRMGKARRQVMDLEPPDVGAELRLRNNESRDGDREVNGARRTQSRCSPDTRLERCCPDSLSRKVKDFCIAGKGSVPGAFAFLPEAGRSDIFELPGEPETSDYLASESLHTPVQARHWQRTREHVNDDRAP</sequence>
<feature type="compositionally biased region" description="Basic and acidic residues" evidence="1">
    <location>
        <begin position="148"/>
        <end position="159"/>
    </location>
</feature>
<keyword evidence="3" id="KW-1185">Reference proteome</keyword>
<reference evidence="2" key="1">
    <citation type="submission" date="2014-09" db="EMBL/GenBank/DDBJ databases">
        <title>Genome sequence of the luminous mushroom Mycena chlorophos for searching fungal bioluminescence genes.</title>
        <authorList>
            <person name="Tanaka Y."/>
            <person name="Kasuga D."/>
            <person name="Oba Y."/>
            <person name="Hase S."/>
            <person name="Sato K."/>
            <person name="Oba Y."/>
            <person name="Sakakibara Y."/>
        </authorList>
    </citation>
    <scope>NUCLEOTIDE SEQUENCE</scope>
</reference>
<accession>A0ABQ0LX48</accession>
<protein>
    <submittedName>
        <fullName evidence="2">Uncharacterized protein</fullName>
    </submittedName>
</protein>